<reference evidence="1 2" key="1">
    <citation type="submission" date="2012-10" db="EMBL/GenBank/DDBJ databases">
        <authorList>
            <person name="Harkins D.M."/>
            <person name="Durkin A.S."/>
            <person name="Brinkac L.M."/>
            <person name="Haft D.H."/>
            <person name="Selengut J.D."/>
            <person name="Sanka R."/>
            <person name="DePew J."/>
            <person name="Purushe J."/>
            <person name="Whelen A.C."/>
            <person name="Vinetz J.M."/>
            <person name="Sutton G.G."/>
            <person name="Nierman W.C."/>
            <person name="Fouts D.E."/>
        </authorList>
    </citation>
    <scope>NUCLEOTIDE SEQUENCE [LARGE SCALE GENOMIC DNA]</scope>
    <source>
        <strain evidence="1 2">2006001853</strain>
    </source>
</reference>
<dbReference type="AlphaFoldDB" id="A0A828Z2X7"/>
<proteinExistence type="predicted"/>
<dbReference type="Proteomes" id="UP000001338">
    <property type="component" value="Unassembled WGS sequence"/>
</dbReference>
<sequence>MIQSIDKSLFLKSMSPVCYSAVVFILQFGTSCKKSLPKE</sequence>
<dbReference type="EMBL" id="AFLV02000052">
    <property type="protein sequence ID" value="EKR64049.1"/>
    <property type="molecule type" value="Genomic_DNA"/>
</dbReference>
<name>A0A828Z2X7_9LEPT</name>
<evidence type="ECO:0000313" key="1">
    <source>
        <dbReference type="EMBL" id="EKR64049.1"/>
    </source>
</evidence>
<organism evidence="1 2">
    <name type="scientific">Leptospira weilii str. 2006001853</name>
    <dbReference type="NCBI Taxonomy" id="1001589"/>
    <lineage>
        <taxon>Bacteria</taxon>
        <taxon>Pseudomonadati</taxon>
        <taxon>Spirochaetota</taxon>
        <taxon>Spirochaetia</taxon>
        <taxon>Leptospirales</taxon>
        <taxon>Leptospiraceae</taxon>
        <taxon>Leptospira</taxon>
    </lineage>
</organism>
<keyword evidence="1" id="KW-0449">Lipoprotein</keyword>
<protein>
    <submittedName>
        <fullName evidence="1">Putative lipoprotein</fullName>
    </submittedName>
</protein>
<accession>A0A828Z2X7</accession>
<evidence type="ECO:0000313" key="2">
    <source>
        <dbReference type="Proteomes" id="UP000001338"/>
    </source>
</evidence>
<dbReference type="PROSITE" id="PS51257">
    <property type="entry name" value="PROKAR_LIPOPROTEIN"/>
    <property type="match status" value="1"/>
</dbReference>
<gene>
    <name evidence="1" type="ORF">LEP1GSC036_0588</name>
</gene>
<comment type="caution">
    <text evidence="1">The sequence shown here is derived from an EMBL/GenBank/DDBJ whole genome shotgun (WGS) entry which is preliminary data.</text>
</comment>